<name>A0A485LZU6_9ZZZZ</name>
<feature type="coiled-coil region" evidence="1">
    <location>
        <begin position="31"/>
        <end position="65"/>
    </location>
</feature>
<keyword evidence="2" id="KW-0472">Membrane</keyword>
<reference evidence="4" key="1">
    <citation type="submission" date="2019-03" db="EMBL/GenBank/DDBJ databases">
        <authorList>
            <person name="Hao L."/>
        </authorList>
    </citation>
    <scope>NUCLEOTIDE SEQUENCE</scope>
</reference>
<keyword evidence="2" id="KW-0812">Transmembrane</keyword>
<keyword evidence="2" id="KW-1133">Transmembrane helix</keyword>
<dbReference type="Pfam" id="PF26347">
    <property type="entry name" value="YtrI_sporulation"/>
    <property type="match status" value="1"/>
</dbReference>
<proteinExistence type="predicted"/>
<sequence>MNEKGVRLAVFFVLGMIMGSVFVSIYIGRQIDHLTQENEILLRQQEQLQDELNHLKESMGEREKEVVSSIETHIAITGGSLTRLEENAVILAIDKQVQQWLEPLKGQEVKNLNHLLIPQIIDNRTVEVAGTSYRLSVKLVVSGPELVFYLEAKMEKGARPVDARGQA</sequence>
<accession>A0A485LZU6</accession>
<dbReference type="InterPro" id="IPR058620">
    <property type="entry name" value="YtrI_C"/>
</dbReference>
<feature type="transmembrane region" description="Helical" evidence="2">
    <location>
        <begin position="6"/>
        <end position="27"/>
    </location>
</feature>
<dbReference type="AlphaFoldDB" id="A0A485LZU6"/>
<gene>
    <name evidence="4" type="ORF">SCFA_2440003</name>
</gene>
<feature type="domain" description="Sporulation membrane protein YtrI C-terminal" evidence="3">
    <location>
        <begin position="73"/>
        <end position="153"/>
    </location>
</feature>
<evidence type="ECO:0000256" key="2">
    <source>
        <dbReference type="SAM" id="Phobius"/>
    </source>
</evidence>
<keyword evidence="1" id="KW-0175">Coiled coil</keyword>
<protein>
    <recommendedName>
        <fullName evidence="3">Sporulation membrane protein YtrI C-terminal domain-containing protein</fullName>
    </recommendedName>
</protein>
<organism evidence="4">
    <name type="scientific">anaerobic digester metagenome</name>
    <dbReference type="NCBI Taxonomy" id="1263854"/>
    <lineage>
        <taxon>unclassified sequences</taxon>
        <taxon>metagenomes</taxon>
        <taxon>ecological metagenomes</taxon>
    </lineage>
</organism>
<evidence type="ECO:0000313" key="4">
    <source>
        <dbReference type="EMBL" id="VFU14180.1"/>
    </source>
</evidence>
<evidence type="ECO:0000259" key="3">
    <source>
        <dbReference type="Pfam" id="PF26347"/>
    </source>
</evidence>
<evidence type="ECO:0000256" key="1">
    <source>
        <dbReference type="SAM" id="Coils"/>
    </source>
</evidence>
<dbReference type="EMBL" id="CAADRN010000162">
    <property type="protein sequence ID" value="VFU14180.1"/>
    <property type="molecule type" value="Genomic_DNA"/>
</dbReference>